<sequence length="329" mass="39107">MEKNSTFLKHKKIILIDKTNFESSIALILREPDIDYLIFLIFRNNIEENLELLKELKRYFFNPSKSEYLSNTIIFTEREYLANDMGVKAVLTAKDIQNFDIASLNSVYEKYNFSEKTLENFLVENSAEFSYKIDIYDEHDPWITSINGIGLLFISDTTYDKIMCNYHKVKNLYPDVTIVTFKGKDDSKPLGLLKLIGADAHITLGITSTKHIEYTKRIDALVYNRSPYSESNLKKFVMEILREKNFKNNLFYFRDFLGIPEKNFDADLFYDEEEEMNKKEEKYFRLKVITANKEDNQKTYIEKDCIYLCREKEKNKNEIYHFERIDKID</sequence>
<organism evidence="1 2">
    <name type="scientific">Fusobacterium ulcerans</name>
    <dbReference type="NCBI Taxonomy" id="861"/>
    <lineage>
        <taxon>Bacteria</taxon>
        <taxon>Fusobacteriati</taxon>
        <taxon>Fusobacteriota</taxon>
        <taxon>Fusobacteriia</taxon>
        <taxon>Fusobacteriales</taxon>
        <taxon>Fusobacteriaceae</taxon>
        <taxon>Fusobacterium</taxon>
    </lineage>
</organism>
<dbReference type="RefSeq" id="WP_005977118.1">
    <property type="nucleotide sequence ID" value="NZ_CABKNW010000002.1"/>
</dbReference>
<evidence type="ECO:0000313" key="2">
    <source>
        <dbReference type="Proteomes" id="UP000249008"/>
    </source>
</evidence>
<dbReference type="Proteomes" id="UP000249008">
    <property type="component" value="Chromosome 1"/>
</dbReference>
<dbReference type="AlphaFoldDB" id="A0AAX2JAP1"/>
<protein>
    <submittedName>
        <fullName evidence="1">Uncharacterized protein</fullName>
    </submittedName>
</protein>
<gene>
    <name evidence="1" type="ORF">NCTC12112_01582</name>
</gene>
<evidence type="ECO:0000313" key="1">
    <source>
        <dbReference type="EMBL" id="SQJ02762.1"/>
    </source>
</evidence>
<dbReference type="EMBL" id="LS483487">
    <property type="protein sequence ID" value="SQJ02762.1"/>
    <property type="molecule type" value="Genomic_DNA"/>
</dbReference>
<accession>A0AAX2JAP1</accession>
<proteinExistence type="predicted"/>
<dbReference type="GeneID" id="78456140"/>
<dbReference type="KEGG" id="ful:C4N20_15035"/>
<name>A0AAX2JAP1_9FUSO</name>
<reference evidence="1 2" key="1">
    <citation type="submission" date="2018-06" db="EMBL/GenBank/DDBJ databases">
        <authorList>
            <consortium name="Pathogen Informatics"/>
            <person name="Doyle S."/>
        </authorList>
    </citation>
    <scope>NUCLEOTIDE SEQUENCE [LARGE SCALE GENOMIC DNA]</scope>
    <source>
        <strain evidence="1 2">NCTC12112</strain>
    </source>
</reference>